<feature type="compositionally biased region" description="Basic and acidic residues" evidence="1">
    <location>
        <begin position="22"/>
        <end position="38"/>
    </location>
</feature>
<keyword evidence="4" id="KW-1185">Reference proteome</keyword>
<evidence type="ECO:0000313" key="3">
    <source>
        <dbReference type="EMBL" id="SHI51733.1"/>
    </source>
</evidence>
<dbReference type="OrthoDB" id="2025704at2"/>
<feature type="transmembrane region" description="Helical" evidence="2">
    <location>
        <begin position="460"/>
        <end position="486"/>
    </location>
</feature>
<feature type="region of interest" description="Disordered" evidence="1">
    <location>
        <begin position="136"/>
        <end position="280"/>
    </location>
</feature>
<name>A0A1M6BT29_PSEXY</name>
<accession>A0A1M6BT29</accession>
<feature type="compositionally biased region" description="Basic and acidic residues" evidence="1">
    <location>
        <begin position="398"/>
        <end position="440"/>
    </location>
</feature>
<feature type="compositionally biased region" description="Basic residues" evidence="1">
    <location>
        <begin position="328"/>
        <end position="339"/>
    </location>
</feature>
<feature type="region of interest" description="Disordered" evidence="1">
    <location>
        <begin position="22"/>
        <end position="42"/>
    </location>
</feature>
<keyword evidence="2" id="KW-0812">Transmembrane</keyword>
<dbReference type="Proteomes" id="UP000184185">
    <property type="component" value="Unassembled WGS sequence"/>
</dbReference>
<organism evidence="3 4">
    <name type="scientific">Pseudobutyrivibrio xylanivorans DSM 14809</name>
    <dbReference type="NCBI Taxonomy" id="1123012"/>
    <lineage>
        <taxon>Bacteria</taxon>
        <taxon>Bacillati</taxon>
        <taxon>Bacillota</taxon>
        <taxon>Clostridia</taxon>
        <taxon>Lachnospirales</taxon>
        <taxon>Lachnospiraceae</taxon>
        <taxon>Pseudobutyrivibrio</taxon>
    </lineage>
</organism>
<protein>
    <submittedName>
        <fullName evidence="3">Uncharacterized protein</fullName>
    </submittedName>
</protein>
<dbReference type="EMBL" id="FQYQ01000002">
    <property type="protein sequence ID" value="SHI51733.1"/>
    <property type="molecule type" value="Genomic_DNA"/>
</dbReference>
<dbReference type="STRING" id="185007.SAMN02910350_00681"/>
<dbReference type="AlphaFoldDB" id="A0A1M6BT29"/>
<keyword evidence="2" id="KW-0472">Membrane</keyword>
<feature type="compositionally biased region" description="Acidic residues" evidence="1">
    <location>
        <begin position="142"/>
        <end position="157"/>
    </location>
</feature>
<reference evidence="3 4" key="1">
    <citation type="submission" date="2016-11" db="EMBL/GenBank/DDBJ databases">
        <authorList>
            <person name="Jaros S."/>
            <person name="Januszkiewicz K."/>
            <person name="Wedrychowicz H."/>
        </authorList>
    </citation>
    <scope>NUCLEOTIDE SEQUENCE [LARGE SCALE GENOMIC DNA]</scope>
    <source>
        <strain evidence="3 4">DSM 14809</strain>
    </source>
</reference>
<sequence length="629" mass="70748">MSQAEDYLDGLLNSINKAKTDAEQVKENAERKQQEFVENRQQVAPDEDFFTATGIDVRQTKGKSSHPYLRKILSEEDFLRQFEEEIEQEDVDLFLSEFEQEIDNEEQLFENTGSGLDNEDVVDKLINDIDDVVNTEAKKLEEADEALESEEPPEETGEEKLDAFPELTEDTDVSSGTDSEDTQEDDDGEELKLPDDDDIDLSQFIEESDDADESGKESDESDDDDFGFSLDDAIDDSGEEEPLDESLREFMPDDMDALDEAEYGDGEEPDLSGEGDLDLDNILEGEDEDLMDIQSLLSGDEEGAPEAGDIDESAEAASEQPAGDGGKKDKKKKKEKKKKEKGEKKPNPFLQKLALIIFGAPDEDEIAEAEAAAVAAATVEITYDEEGNPIIPEGGVPEDPKEKKKREKEEKKAAKEAAKKEKEAAKKEKDAAKKDKPKKEPKPKKPKKEKEPDNSPKIPISIIATFLVLSISIIGVVLVGMTFTGLKRHMAQARELFDQGDYIAAYEKLNGYDFRTDEKVELLRNQSRTLADLQQCQNEYTTFMNYKMYNYALDSLLKGIGRYEKYKDDAVEYGIADEYDAFGNSIIIELEQEFGLSVDEAMAIYKQPNRHYYTIELRKVLRKLGLPDT</sequence>
<feature type="region of interest" description="Disordered" evidence="1">
    <location>
        <begin position="385"/>
        <end position="455"/>
    </location>
</feature>
<gene>
    <name evidence="3" type="ORF">SAMN02745725_00574</name>
</gene>
<feature type="compositionally biased region" description="Acidic residues" evidence="1">
    <location>
        <begin position="167"/>
        <end position="212"/>
    </location>
</feature>
<feature type="compositionally biased region" description="Acidic residues" evidence="1">
    <location>
        <begin position="299"/>
        <end position="314"/>
    </location>
</feature>
<feature type="compositionally biased region" description="Acidic residues" evidence="1">
    <location>
        <begin position="252"/>
        <end position="280"/>
    </location>
</feature>
<keyword evidence="2" id="KW-1133">Transmembrane helix</keyword>
<feature type="compositionally biased region" description="Acidic residues" evidence="1">
    <location>
        <begin position="219"/>
        <end position="244"/>
    </location>
</feature>
<dbReference type="RefSeq" id="WP_072912453.1">
    <property type="nucleotide sequence ID" value="NZ_FQYQ01000002.1"/>
</dbReference>
<proteinExistence type="predicted"/>
<feature type="region of interest" description="Disordered" evidence="1">
    <location>
        <begin position="294"/>
        <end position="351"/>
    </location>
</feature>
<evidence type="ECO:0000256" key="1">
    <source>
        <dbReference type="SAM" id="MobiDB-lite"/>
    </source>
</evidence>
<evidence type="ECO:0000313" key="4">
    <source>
        <dbReference type="Proteomes" id="UP000184185"/>
    </source>
</evidence>
<evidence type="ECO:0000256" key="2">
    <source>
        <dbReference type="SAM" id="Phobius"/>
    </source>
</evidence>